<dbReference type="InterPro" id="IPR014729">
    <property type="entry name" value="Rossmann-like_a/b/a_fold"/>
</dbReference>
<dbReference type="InterPro" id="IPR014730">
    <property type="entry name" value="ETF_a/b_N"/>
</dbReference>
<dbReference type="SMART" id="SM00893">
    <property type="entry name" value="ETF"/>
    <property type="match status" value="1"/>
</dbReference>
<dbReference type="CDD" id="cd01714">
    <property type="entry name" value="ETF_beta"/>
    <property type="match status" value="1"/>
</dbReference>
<protein>
    <recommendedName>
        <fullName evidence="1">Electron transfer flavoprotein small subunit</fullName>
    </recommendedName>
</protein>
<evidence type="ECO:0000313" key="3">
    <source>
        <dbReference type="EMBL" id="RGR71193.1"/>
    </source>
</evidence>
<accession>A0A412FSL1</accession>
<dbReference type="GO" id="GO:0009055">
    <property type="term" value="F:electron transfer activity"/>
    <property type="evidence" value="ECO:0007669"/>
    <property type="project" value="InterPro"/>
</dbReference>
<evidence type="ECO:0000259" key="2">
    <source>
        <dbReference type="SMART" id="SM00893"/>
    </source>
</evidence>
<comment type="caution">
    <text evidence="3">The sequence shown here is derived from an EMBL/GenBank/DDBJ whole genome shotgun (WGS) entry which is preliminary data.</text>
</comment>
<dbReference type="Gene3D" id="3.40.50.620">
    <property type="entry name" value="HUPs"/>
    <property type="match status" value="1"/>
</dbReference>
<gene>
    <name evidence="3" type="ORF">DWY25_13110</name>
</gene>
<dbReference type="InterPro" id="IPR033948">
    <property type="entry name" value="ETF_beta_N"/>
</dbReference>
<keyword evidence="4" id="KW-1185">Reference proteome</keyword>
<evidence type="ECO:0000256" key="1">
    <source>
        <dbReference type="ARBA" id="ARBA00042002"/>
    </source>
</evidence>
<name>A0A412FSL1_9FIRM</name>
<dbReference type="RefSeq" id="WP_117895607.1">
    <property type="nucleotide sequence ID" value="NZ_CABJCV010000018.1"/>
</dbReference>
<organism evidence="3 4">
    <name type="scientific">Holdemania filiformis</name>
    <dbReference type="NCBI Taxonomy" id="61171"/>
    <lineage>
        <taxon>Bacteria</taxon>
        <taxon>Bacillati</taxon>
        <taxon>Bacillota</taxon>
        <taxon>Erysipelotrichia</taxon>
        <taxon>Erysipelotrichales</taxon>
        <taxon>Erysipelotrichaceae</taxon>
        <taxon>Holdemania</taxon>
    </lineage>
</organism>
<sequence>MNIVVCVKQVPATQKVEVDPVTGVLKRDGIETKMNPYDLYAMETALQIRKKTGAKIHVITMGPPAAKAVLQEAFALGADEGWLLTDRKFAGADVLATSYTIASGIRQIDHVDLILCGKQTTDGDTAQVGPEMAEVLGIPHISWVTELIDADDQALIVKQDLNEVEAVARIPYPCLITVEKGIFQPNLPSYKRAKEAADNPIHTLSAAQCRTLDPSRIGLSGSPTQVERIFTPTHDVKTMRLDGPEAESAAKLVAILKEDKMWEEENA</sequence>
<feature type="domain" description="Electron transfer flavoprotein alpha/beta-subunit N-terminal" evidence="2">
    <location>
        <begin position="22"/>
        <end position="213"/>
    </location>
</feature>
<dbReference type="GeneID" id="83016334"/>
<dbReference type="PANTHER" id="PTHR21294">
    <property type="entry name" value="ELECTRON TRANSFER FLAVOPROTEIN BETA-SUBUNIT"/>
    <property type="match status" value="1"/>
</dbReference>
<dbReference type="Pfam" id="PF01012">
    <property type="entry name" value="ETF"/>
    <property type="match status" value="1"/>
</dbReference>
<reference evidence="3 4" key="1">
    <citation type="submission" date="2018-08" db="EMBL/GenBank/DDBJ databases">
        <title>A genome reference for cultivated species of the human gut microbiota.</title>
        <authorList>
            <person name="Zou Y."/>
            <person name="Xue W."/>
            <person name="Luo G."/>
        </authorList>
    </citation>
    <scope>NUCLEOTIDE SEQUENCE [LARGE SCALE GENOMIC DNA]</scope>
    <source>
        <strain evidence="3 4">AF24-29</strain>
    </source>
</reference>
<dbReference type="AlphaFoldDB" id="A0A412FSL1"/>
<dbReference type="PIRSF" id="PIRSF000090">
    <property type="entry name" value="Beta-ETF"/>
    <property type="match status" value="1"/>
</dbReference>
<proteinExistence type="predicted"/>
<dbReference type="SUPFAM" id="SSF52402">
    <property type="entry name" value="Adenine nucleotide alpha hydrolases-like"/>
    <property type="match status" value="1"/>
</dbReference>
<dbReference type="EMBL" id="QRUP01000018">
    <property type="protein sequence ID" value="RGR71193.1"/>
    <property type="molecule type" value="Genomic_DNA"/>
</dbReference>
<evidence type="ECO:0000313" key="4">
    <source>
        <dbReference type="Proteomes" id="UP000284178"/>
    </source>
</evidence>
<dbReference type="InterPro" id="IPR012255">
    <property type="entry name" value="ETF_b"/>
</dbReference>
<dbReference type="Proteomes" id="UP000284178">
    <property type="component" value="Unassembled WGS sequence"/>
</dbReference>
<dbReference type="PANTHER" id="PTHR21294:SF17">
    <property type="entry name" value="PROTEIN FIXA"/>
    <property type="match status" value="1"/>
</dbReference>